<gene>
    <name evidence="3" type="ORF">JL102_09085</name>
</gene>
<reference evidence="3" key="1">
    <citation type="submission" date="2021-01" db="EMBL/GenBank/DDBJ databases">
        <title>Fulvivirga kasyanovii gen. nov., sp nov., a novel member of the phylum Bacteroidetes isolated from seawater in a mussel farm.</title>
        <authorList>
            <person name="Zhao L.-H."/>
            <person name="Wang Z.-J."/>
        </authorList>
    </citation>
    <scope>NUCLEOTIDE SEQUENCE</scope>
    <source>
        <strain evidence="3">2943</strain>
    </source>
</reference>
<keyword evidence="4" id="KW-1185">Reference proteome</keyword>
<dbReference type="GO" id="GO:0016887">
    <property type="term" value="F:ATP hydrolysis activity"/>
    <property type="evidence" value="ECO:0007669"/>
    <property type="project" value="InterPro"/>
</dbReference>
<accession>A0A937F4K5</accession>
<protein>
    <submittedName>
        <fullName evidence="3">ABC transporter ATP-binding protein</fullName>
    </submittedName>
</protein>
<dbReference type="SUPFAM" id="SSF52540">
    <property type="entry name" value="P-loop containing nucleoside triphosphate hydrolases"/>
    <property type="match status" value="1"/>
</dbReference>
<dbReference type="Gene3D" id="3.40.50.300">
    <property type="entry name" value="P-loop containing nucleotide triphosphate hydrolases"/>
    <property type="match status" value="1"/>
</dbReference>
<organism evidence="3 4">
    <name type="scientific">Fulvivirga sediminis</name>
    <dbReference type="NCBI Taxonomy" id="2803949"/>
    <lineage>
        <taxon>Bacteria</taxon>
        <taxon>Pseudomonadati</taxon>
        <taxon>Bacteroidota</taxon>
        <taxon>Cytophagia</taxon>
        <taxon>Cytophagales</taxon>
        <taxon>Fulvivirgaceae</taxon>
        <taxon>Fulvivirga</taxon>
    </lineage>
</organism>
<evidence type="ECO:0000313" key="4">
    <source>
        <dbReference type="Proteomes" id="UP000659388"/>
    </source>
</evidence>
<dbReference type="Pfam" id="PF00005">
    <property type="entry name" value="ABC_tran"/>
    <property type="match status" value="1"/>
</dbReference>
<comment type="caution">
    <text evidence="3">The sequence shown here is derived from an EMBL/GenBank/DDBJ whole genome shotgun (WGS) entry which is preliminary data.</text>
</comment>
<dbReference type="RefSeq" id="WP_202244071.1">
    <property type="nucleotide sequence ID" value="NZ_JAESIY010000004.1"/>
</dbReference>
<evidence type="ECO:0000259" key="2">
    <source>
        <dbReference type="Pfam" id="PF00005"/>
    </source>
</evidence>
<dbReference type="InterPro" id="IPR003439">
    <property type="entry name" value="ABC_transporter-like_ATP-bd"/>
</dbReference>
<dbReference type="EMBL" id="JAESIY010000004">
    <property type="protein sequence ID" value="MBL3656282.1"/>
    <property type="molecule type" value="Genomic_DNA"/>
</dbReference>
<feature type="domain" description="ABC transporter" evidence="2">
    <location>
        <begin position="19"/>
        <end position="89"/>
    </location>
</feature>
<dbReference type="GO" id="GO:0005524">
    <property type="term" value="F:ATP binding"/>
    <property type="evidence" value="ECO:0007669"/>
    <property type="project" value="UniProtKB-KW"/>
</dbReference>
<dbReference type="InterPro" id="IPR050153">
    <property type="entry name" value="Metal_Ion_Import_ABC"/>
</dbReference>
<keyword evidence="3" id="KW-0067">ATP-binding</keyword>
<keyword evidence="1" id="KW-0813">Transport</keyword>
<dbReference type="AlphaFoldDB" id="A0A937F4K5"/>
<dbReference type="PANTHER" id="PTHR42734">
    <property type="entry name" value="METAL TRANSPORT SYSTEM ATP-BINDING PROTEIN TM_0124-RELATED"/>
    <property type="match status" value="1"/>
</dbReference>
<dbReference type="InterPro" id="IPR027417">
    <property type="entry name" value="P-loop_NTPase"/>
</dbReference>
<keyword evidence="3" id="KW-0547">Nucleotide-binding</keyword>
<name>A0A937F4K5_9BACT</name>
<dbReference type="Proteomes" id="UP000659388">
    <property type="component" value="Unassembled WGS sequence"/>
</dbReference>
<proteinExistence type="predicted"/>
<sequence>MDKLEIDGVSLSFSGRTILNNIYLQCQTGEIIGLLGRNGSGKSSLMKMIFGSLKGDHQSVRINGRYHEQAFSEPKTIHFMPQNGFAMNRYSFN</sequence>
<evidence type="ECO:0000313" key="3">
    <source>
        <dbReference type="EMBL" id="MBL3656282.1"/>
    </source>
</evidence>
<evidence type="ECO:0000256" key="1">
    <source>
        <dbReference type="ARBA" id="ARBA00022448"/>
    </source>
</evidence>